<dbReference type="Gene3D" id="3.40.720.10">
    <property type="entry name" value="Alkaline Phosphatase, subunit A"/>
    <property type="match status" value="1"/>
</dbReference>
<organism evidence="2 3">
    <name type="scientific">Eisenbergiella tayi</name>
    <dbReference type="NCBI Taxonomy" id="1432052"/>
    <lineage>
        <taxon>Bacteria</taxon>
        <taxon>Bacillati</taxon>
        <taxon>Bacillota</taxon>
        <taxon>Clostridia</taxon>
        <taxon>Lachnospirales</taxon>
        <taxon>Lachnospiraceae</taxon>
        <taxon>Eisenbergiella</taxon>
    </lineage>
</organism>
<dbReference type="Pfam" id="PF00884">
    <property type="entry name" value="Sulfatase"/>
    <property type="match status" value="1"/>
</dbReference>
<accession>A0ABX3AH85</accession>
<dbReference type="RefSeq" id="WP_069411193.1">
    <property type="nucleotide sequence ID" value="NZ_MEHD01000025.1"/>
</dbReference>
<feature type="domain" description="Sulfatase N-terminal" evidence="1">
    <location>
        <begin position="23"/>
        <end position="400"/>
    </location>
</feature>
<keyword evidence="3" id="KW-1185">Reference proteome</keyword>
<dbReference type="SUPFAM" id="SSF53649">
    <property type="entry name" value="Alkaline phosphatase-like"/>
    <property type="match status" value="1"/>
</dbReference>
<dbReference type="InterPro" id="IPR000917">
    <property type="entry name" value="Sulfatase_N"/>
</dbReference>
<dbReference type="PANTHER" id="PTHR43108">
    <property type="entry name" value="N-ACETYLGLUCOSAMINE-6-SULFATASE FAMILY MEMBER"/>
    <property type="match status" value="1"/>
</dbReference>
<proteinExistence type="predicted"/>
<evidence type="ECO:0000259" key="1">
    <source>
        <dbReference type="Pfam" id="PF00884"/>
    </source>
</evidence>
<name>A0ABX3AH85_9FIRM</name>
<evidence type="ECO:0000313" key="2">
    <source>
        <dbReference type="EMBL" id="ODR54362.1"/>
    </source>
</evidence>
<comment type="caution">
    <text evidence="2">The sequence shown here is derived from an EMBL/GenBank/DDBJ whole genome shotgun (WGS) entry which is preliminary data.</text>
</comment>
<gene>
    <name evidence="2" type="ORF">BEI63_15385</name>
</gene>
<dbReference type="PANTHER" id="PTHR43108:SF8">
    <property type="entry name" value="SD21168P"/>
    <property type="match status" value="1"/>
</dbReference>
<protein>
    <recommendedName>
        <fullName evidence="1">Sulfatase N-terminal domain-containing protein</fullName>
    </recommendedName>
</protein>
<dbReference type="Proteomes" id="UP000094869">
    <property type="component" value="Unassembled WGS sequence"/>
</dbReference>
<reference evidence="2 3" key="1">
    <citation type="submission" date="2016-08" db="EMBL/GenBank/DDBJ databases">
        <title>Characterization of Isolates of Eisenbergiella tayi Derived from Blood Cultures, Using Whole Genome Sequencing.</title>
        <authorList>
            <person name="Bernier A.-M."/>
            <person name="Burdz T."/>
            <person name="Wiebe D."/>
            <person name="Bernard K."/>
        </authorList>
    </citation>
    <scope>NUCLEOTIDE SEQUENCE [LARGE SCALE GENOMIC DNA]</scope>
    <source>
        <strain evidence="2 3">NML120146</strain>
    </source>
</reference>
<dbReference type="InterPro" id="IPR017850">
    <property type="entry name" value="Alkaline_phosphatase_core_sf"/>
</dbReference>
<dbReference type="EMBL" id="MEHD01000025">
    <property type="protein sequence ID" value="ODR54362.1"/>
    <property type="molecule type" value="Genomic_DNA"/>
</dbReference>
<evidence type="ECO:0000313" key="3">
    <source>
        <dbReference type="Proteomes" id="UP000094869"/>
    </source>
</evidence>
<sequence length="514" mass="59188">MDKENKKINPENCTRKNGGPKLNVLWIVLDHVTFRHYKMTKGAVPVLPAYERLAREGCEFTNCHSVHPLCLPARATMLTGVYANNHGKLDNGEYPDCGLPFYTDYLQRLGYRTGYFGKNHSGYENFREKGLEGFYPEGYGNPYHTKEYREYLSENGYGNPVFHQEWGMPTVFKQENGRIISEKTYENGDYDLTETDNFNMYSAGILKDTGKVHESDFITNSAFEWMKNCSQAGQPFAVRVDMWGPHHAYQVPWEMKDLLEADEIMEYPTFREPPSEKAKMVQDFRERIHDRNPLRSWEDWQPLMKRAYEHYSYIDKAVGELLEKLDEKGLAGNTVVIYTADHGDALGSHGGLVDKAGDMMEEVMHIPLVIRWPGAPAGTVCDELVSNLDLTPTVLEAAGIAVPDYMDGVGLSGLVHRESGCWREDFMAEHFGHFGIRAAQRTLYYKNFKYIATENDVHEMYDLTADPFEKTNLIHAPEYRETAAEMRRRLLANMDRYKDDSEYMTDIRKRAAER</sequence>